<evidence type="ECO:0000259" key="5">
    <source>
        <dbReference type="PROSITE" id="PS51007"/>
    </source>
</evidence>
<dbReference type="Proteomes" id="UP000325286">
    <property type="component" value="Chromosome"/>
</dbReference>
<dbReference type="KEGG" id="rul:UC8_36780"/>
<keyword evidence="7" id="KW-1185">Reference proteome</keyword>
<protein>
    <submittedName>
        <fullName evidence="6">HEAT repeat protein</fullName>
    </submittedName>
</protein>
<keyword evidence="2 4" id="KW-0479">Metal-binding</keyword>
<proteinExistence type="predicted"/>
<dbReference type="InterPro" id="IPR009056">
    <property type="entry name" value="Cyt_c-like_dom"/>
</dbReference>
<dbReference type="SUPFAM" id="SSF46626">
    <property type="entry name" value="Cytochrome c"/>
    <property type="match status" value="1"/>
</dbReference>
<dbReference type="GO" id="GO:0046872">
    <property type="term" value="F:metal ion binding"/>
    <property type="evidence" value="ECO:0007669"/>
    <property type="project" value="UniProtKB-KW"/>
</dbReference>
<dbReference type="EMBL" id="CP042914">
    <property type="protein sequence ID" value="QEG41652.1"/>
    <property type="molecule type" value="Genomic_DNA"/>
</dbReference>
<dbReference type="PROSITE" id="PS51007">
    <property type="entry name" value="CYTC"/>
    <property type="match status" value="1"/>
</dbReference>
<dbReference type="InterPro" id="IPR011030">
    <property type="entry name" value="Lipovitellin_superhlx_dom"/>
</dbReference>
<evidence type="ECO:0000256" key="1">
    <source>
        <dbReference type="ARBA" id="ARBA00022617"/>
    </source>
</evidence>
<dbReference type="GO" id="GO:0020037">
    <property type="term" value="F:heme binding"/>
    <property type="evidence" value="ECO:0007669"/>
    <property type="project" value="InterPro"/>
</dbReference>
<dbReference type="OrthoDB" id="9770043at2"/>
<evidence type="ECO:0000313" key="7">
    <source>
        <dbReference type="Proteomes" id="UP000325286"/>
    </source>
</evidence>
<name>A0A5B9QUN0_9BACT</name>
<gene>
    <name evidence="6" type="ORF">UC8_36780</name>
</gene>
<dbReference type="AlphaFoldDB" id="A0A5B9QUN0"/>
<dbReference type="InterPro" id="IPR011989">
    <property type="entry name" value="ARM-like"/>
</dbReference>
<dbReference type="InterPro" id="IPR036909">
    <property type="entry name" value="Cyt_c-like_dom_sf"/>
</dbReference>
<evidence type="ECO:0000256" key="4">
    <source>
        <dbReference type="PROSITE-ProRule" id="PRU00433"/>
    </source>
</evidence>
<keyword evidence="3 4" id="KW-0408">Iron</keyword>
<dbReference type="SUPFAM" id="SSF48371">
    <property type="entry name" value="ARM repeat"/>
    <property type="match status" value="1"/>
</dbReference>
<dbReference type="InterPro" id="IPR016024">
    <property type="entry name" value="ARM-type_fold"/>
</dbReference>
<dbReference type="Gene3D" id="2.120.10.30">
    <property type="entry name" value="TolB, C-terminal domain"/>
    <property type="match status" value="1"/>
</dbReference>
<dbReference type="GO" id="GO:0009055">
    <property type="term" value="F:electron transfer activity"/>
    <property type="evidence" value="ECO:0007669"/>
    <property type="project" value="InterPro"/>
</dbReference>
<dbReference type="Gene3D" id="1.25.10.10">
    <property type="entry name" value="Leucine-rich Repeat Variant"/>
    <property type="match status" value="1"/>
</dbReference>
<reference evidence="6 7" key="1">
    <citation type="submission" date="2019-08" db="EMBL/GenBank/DDBJ databases">
        <title>Deep-cultivation of Planctomycetes and their phenomic and genomic characterization uncovers novel biology.</title>
        <authorList>
            <person name="Wiegand S."/>
            <person name="Jogler M."/>
            <person name="Boedeker C."/>
            <person name="Pinto D."/>
            <person name="Vollmers J."/>
            <person name="Rivas-Marin E."/>
            <person name="Kohn T."/>
            <person name="Peeters S.H."/>
            <person name="Heuer A."/>
            <person name="Rast P."/>
            <person name="Oberbeckmann S."/>
            <person name="Bunk B."/>
            <person name="Jeske O."/>
            <person name="Meyerdierks A."/>
            <person name="Storesund J.E."/>
            <person name="Kallscheuer N."/>
            <person name="Luecker S."/>
            <person name="Lage O.M."/>
            <person name="Pohl T."/>
            <person name="Merkel B.J."/>
            <person name="Hornburger P."/>
            <person name="Mueller R.-W."/>
            <person name="Bruemmer F."/>
            <person name="Labrenz M."/>
            <person name="Spormann A.M."/>
            <person name="Op den Camp H."/>
            <person name="Overmann J."/>
            <person name="Amann R."/>
            <person name="Jetten M.S.M."/>
            <person name="Mascher T."/>
            <person name="Medema M.H."/>
            <person name="Devos D.P."/>
            <person name="Kaster A.-K."/>
            <person name="Ovreas L."/>
            <person name="Rohde M."/>
            <person name="Galperin M.Y."/>
            <person name="Jogler C."/>
        </authorList>
    </citation>
    <scope>NUCLEOTIDE SEQUENCE [LARGE SCALE GENOMIC DNA]</scope>
    <source>
        <strain evidence="6 7">UC8</strain>
    </source>
</reference>
<dbReference type="NCBIfam" id="TIGR02604">
    <property type="entry name" value="Piru_Ver_Nterm"/>
    <property type="match status" value="1"/>
</dbReference>
<dbReference type="PANTHER" id="PTHR33546">
    <property type="entry name" value="LARGE, MULTIFUNCTIONAL SECRETED PROTEIN-RELATED"/>
    <property type="match status" value="1"/>
</dbReference>
<dbReference type="InterPro" id="IPR011042">
    <property type="entry name" value="6-blade_b-propeller_TolB-like"/>
</dbReference>
<dbReference type="NCBIfam" id="TIGR02603">
    <property type="entry name" value="CxxCH_TIGR02603"/>
    <property type="match status" value="1"/>
</dbReference>
<sequence length="1042" mass="113396">MQTTFARDLLLAVTVVALLPIAVSSQDVDNLGISKPAPLQVPPGFTVERVAGPPLVTHPTMGCFDDQGRLYVCNNAGVNLSSTELEQTLPNTIVRLVDRDGDGTFDDSTVFADRMTFPMGGTWHDGSLHVASPPNIWRLTDSNDDGVAEQREIIVGQFGYTGNAASIHGCFSGPDGRLYWTDGYHGHEFKDEAGNVTSKREGSYLFSCRPDGSDPQIHCGGGMDNPVELDFTEAGDMLGTVNILYTRPRVDCLVHWLHGGAYPHRQKVLDEIKITGDLLEPAHEFGHVAISGLTRYRSATLDSGWRDDWFATFFNSGKVVRLSVQPKDSTYEVTQHNFLSSTSREFHPTDVLEDADGSLLVIDTGGWFYRGCPTSQFAKPELLGGIYRIRRSGAPAVVDPRGQQLDWQAATAEQFVARYDDKRFAVRQKAIDASAKRGAEMLDALQRQLHNGTPRTRTNGVWTLTRLAQHEQHAAAATAVLQGMLKDPDATVRQATCFGLGRSRAAVDAASLSRLLNDDHAAVRRQAATALGMQRAGEALPDLIAALQRDSIDRSEQHAIVYALIEIGDAAGLRRAMPELTDASSAGQQAAWRGAVMALDQIDGADLKFDELVAGFSVDSKACQQTAVRIAEKHPQWQTKIVALLAAWFQRNKLDERFVNGPLLASYIGHPNIAPRAAAWLRPAAGAEKSLLILKAISAAGKTTPHPAWTEPLLQLLDSNDELMVRETIAAITSLDGELWTQALKTIFLDANRSLTVRMDAVAAMVRRGAPLDADVFTGLIQVYEASGSPSISSRAAQVLGTAKLSSPQLQRVAALLSHASPTDLRAMLQSFHGQVEPDTAEVFFTSLGSADALLHLSDGEFSDAIRSFSAETAERGQVILERLRQHQQQKLQRLQSLRDRLETGDAQRGQQLFASDKAKCSSCHRIGEQGKRVGPDLSTIGANRSAIDLLESIVFPSASIVRDYGTYTVLTVDGQVLSGLLTAESKDTLQFQQASGETVALRREEIEEISPKAVSLMPAGLDEALSEAELLDIVRYLQTQR</sequence>
<dbReference type="SUPFAM" id="SSF50952">
    <property type="entry name" value="Soluble quinoprotein glucose dehydrogenase"/>
    <property type="match status" value="1"/>
</dbReference>
<dbReference type="Gene3D" id="1.10.760.10">
    <property type="entry name" value="Cytochrome c-like domain"/>
    <property type="match status" value="1"/>
</dbReference>
<dbReference type="Pfam" id="PF00034">
    <property type="entry name" value="Cytochrom_C"/>
    <property type="match status" value="1"/>
</dbReference>
<dbReference type="InterPro" id="IPR011041">
    <property type="entry name" value="Quinoprot_gluc/sorb_DH_b-prop"/>
</dbReference>
<dbReference type="Pfam" id="PF23500">
    <property type="entry name" value="DUF7133"/>
    <property type="match status" value="1"/>
</dbReference>
<dbReference type="InterPro" id="IPR013428">
    <property type="entry name" value="Membrane-bound_put_N"/>
</dbReference>
<accession>A0A5B9QUN0</accession>
<evidence type="ECO:0000256" key="3">
    <source>
        <dbReference type="ARBA" id="ARBA00023004"/>
    </source>
</evidence>
<keyword evidence="1 4" id="KW-0349">Heme</keyword>
<evidence type="ECO:0000256" key="2">
    <source>
        <dbReference type="ARBA" id="ARBA00022723"/>
    </source>
</evidence>
<evidence type="ECO:0000313" key="6">
    <source>
        <dbReference type="EMBL" id="QEG41652.1"/>
    </source>
</evidence>
<dbReference type="Pfam" id="PF13646">
    <property type="entry name" value="HEAT_2"/>
    <property type="match status" value="1"/>
</dbReference>
<feature type="domain" description="Cytochrome c" evidence="5">
    <location>
        <begin position="905"/>
        <end position="1042"/>
    </location>
</feature>
<dbReference type="SUPFAM" id="SSF48431">
    <property type="entry name" value="Lipovitellin-phosvitin complex, superhelical domain"/>
    <property type="match status" value="1"/>
</dbReference>
<dbReference type="InterPro" id="IPR055557">
    <property type="entry name" value="DUF7133"/>
</dbReference>
<dbReference type="PANTHER" id="PTHR33546:SF1">
    <property type="entry name" value="LARGE, MULTIFUNCTIONAL SECRETED PROTEIN"/>
    <property type="match status" value="1"/>
</dbReference>
<dbReference type="InterPro" id="IPR013427">
    <property type="entry name" value="Haem-bd_dom_put"/>
</dbReference>
<organism evidence="6 7">
    <name type="scientific">Roseimaritima ulvae</name>
    <dbReference type="NCBI Taxonomy" id="980254"/>
    <lineage>
        <taxon>Bacteria</taxon>
        <taxon>Pseudomonadati</taxon>
        <taxon>Planctomycetota</taxon>
        <taxon>Planctomycetia</taxon>
        <taxon>Pirellulales</taxon>
        <taxon>Pirellulaceae</taxon>
        <taxon>Roseimaritima</taxon>
    </lineage>
</organism>
<dbReference type="RefSeq" id="WP_148080386.1">
    <property type="nucleotide sequence ID" value="NZ_CP042914.1"/>
</dbReference>